<evidence type="ECO:0008006" key="4">
    <source>
        <dbReference type="Google" id="ProtNLM"/>
    </source>
</evidence>
<evidence type="ECO:0000256" key="1">
    <source>
        <dbReference type="SAM" id="MobiDB-lite"/>
    </source>
</evidence>
<keyword evidence="3" id="KW-1185">Reference proteome</keyword>
<feature type="compositionally biased region" description="Low complexity" evidence="1">
    <location>
        <begin position="116"/>
        <end position="126"/>
    </location>
</feature>
<dbReference type="InterPro" id="IPR040294">
    <property type="entry name" value="Nodulin-rel_1/2"/>
</dbReference>
<dbReference type="AlphaFoldDB" id="A0ABD3TTQ1"/>
<evidence type="ECO:0000313" key="3">
    <source>
        <dbReference type="Proteomes" id="UP001634393"/>
    </source>
</evidence>
<name>A0ABD3TTQ1_9LAMI</name>
<sequence>MDFLSNLKKSDHHDETKPTDQPNKLPPAEHKPSNSELLNSAKVVADAAQAHFRNEPEKYDKNKLAGATADLLNAAAEYGKLDDNQGIGKYVDKAEDYLRQYGHSTSSSDSDKHKTTTATTTTAAHQTTEHGNKSEGESGGVGNYMKMAGDFLKK</sequence>
<proteinExistence type="predicted"/>
<dbReference type="PANTHER" id="PTHR35098">
    <property type="entry name" value="EXPRESSED PROTEIN"/>
    <property type="match status" value="1"/>
</dbReference>
<feature type="region of interest" description="Disordered" evidence="1">
    <location>
        <begin position="1"/>
        <end position="37"/>
    </location>
</feature>
<dbReference type="PANTHER" id="PTHR35098:SF1">
    <property type="entry name" value="NODULIN-RELATED PROTEIN 2"/>
    <property type="match status" value="1"/>
</dbReference>
<reference evidence="2 3" key="1">
    <citation type="submission" date="2024-12" db="EMBL/GenBank/DDBJ databases">
        <title>The unique morphological basis and parallel evolutionary history of personate flowers in Penstemon.</title>
        <authorList>
            <person name="Depatie T.H."/>
            <person name="Wessinger C.A."/>
        </authorList>
    </citation>
    <scope>NUCLEOTIDE SEQUENCE [LARGE SCALE GENOMIC DNA]</scope>
    <source>
        <strain evidence="2">WTNN_2</strain>
        <tissue evidence="2">Leaf</tissue>
    </source>
</reference>
<feature type="compositionally biased region" description="Basic and acidic residues" evidence="1">
    <location>
        <begin position="8"/>
        <end position="18"/>
    </location>
</feature>
<feature type="compositionally biased region" description="Basic and acidic residues" evidence="1">
    <location>
        <begin position="127"/>
        <end position="136"/>
    </location>
</feature>
<comment type="caution">
    <text evidence="2">The sequence shown here is derived from an EMBL/GenBank/DDBJ whole genome shotgun (WGS) entry which is preliminary data.</text>
</comment>
<accession>A0ABD3TTQ1</accession>
<dbReference type="EMBL" id="JBJXBP010000003">
    <property type="protein sequence ID" value="KAL3840534.1"/>
    <property type="molecule type" value="Genomic_DNA"/>
</dbReference>
<feature type="region of interest" description="Disordered" evidence="1">
    <location>
        <begin position="101"/>
        <end position="154"/>
    </location>
</feature>
<dbReference type="Proteomes" id="UP001634393">
    <property type="component" value="Unassembled WGS sequence"/>
</dbReference>
<protein>
    <recommendedName>
        <fullName evidence="4">Nodulin-related protein 1</fullName>
    </recommendedName>
</protein>
<evidence type="ECO:0000313" key="2">
    <source>
        <dbReference type="EMBL" id="KAL3840534.1"/>
    </source>
</evidence>
<organism evidence="2 3">
    <name type="scientific">Penstemon smallii</name>
    <dbReference type="NCBI Taxonomy" id="265156"/>
    <lineage>
        <taxon>Eukaryota</taxon>
        <taxon>Viridiplantae</taxon>
        <taxon>Streptophyta</taxon>
        <taxon>Embryophyta</taxon>
        <taxon>Tracheophyta</taxon>
        <taxon>Spermatophyta</taxon>
        <taxon>Magnoliopsida</taxon>
        <taxon>eudicotyledons</taxon>
        <taxon>Gunneridae</taxon>
        <taxon>Pentapetalae</taxon>
        <taxon>asterids</taxon>
        <taxon>lamiids</taxon>
        <taxon>Lamiales</taxon>
        <taxon>Plantaginaceae</taxon>
        <taxon>Cheloneae</taxon>
        <taxon>Penstemon</taxon>
    </lineage>
</organism>
<gene>
    <name evidence="2" type="ORF">ACJIZ3_025125</name>
</gene>